<protein>
    <submittedName>
        <fullName evidence="1">Uncharacterized protein</fullName>
    </submittedName>
</protein>
<evidence type="ECO:0000313" key="2">
    <source>
        <dbReference type="Proteomes" id="UP000283210"/>
    </source>
</evidence>
<gene>
    <name evidence="1" type="ORF">OJAV_G00112120</name>
</gene>
<proteinExistence type="predicted"/>
<organism evidence="1 2">
    <name type="scientific">Oryzias javanicus</name>
    <name type="common">Javanese ricefish</name>
    <name type="synonym">Aplocheilus javanicus</name>
    <dbReference type="NCBI Taxonomy" id="123683"/>
    <lineage>
        <taxon>Eukaryota</taxon>
        <taxon>Metazoa</taxon>
        <taxon>Chordata</taxon>
        <taxon>Craniata</taxon>
        <taxon>Vertebrata</taxon>
        <taxon>Euteleostomi</taxon>
        <taxon>Actinopterygii</taxon>
        <taxon>Neopterygii</taxon>
        <taxon>Teleostei</taxon>
        <taxon>Neoteleostei</taxon>
        <taxon>Acanthomorphata</taxon>
        <taxon>Ovalentaria</taxon>
        <taxon>Atherinomorphae</taxon>
        <taxon>Beloniformes</taxon>
        <taxon>Adrianichthyidae</taxon>
        <taxon>Oryziinae</taxon>
        <taxon>Oryzias</taxon>
    </lineage>
</organism>
<accession>A0A437CVF4</accession>
<reference evidence="1 2" key="2">
    <citation type="submission" date="2019-01" db="EMBL/GenBank/DDBJ databases">
        <title>A chromosome length genome reference of the Java medaka (oryzias javanicus).</title>
        <authorList>
            <person name="Herpin A."/>
            <person name="Takehana Y."/>
            <person name="Naruse K."/>
            <person name="Ansai S."/>
            <person name="Kawaguchi M."/>
        </authorList>
    </citation>
    <scope>NUCLEOTIDE SEQUENCE [LARGE SCALE GENOMIC DNA]</scope>
    <source>
        <strain evidence="1">RS831</strain>
        <tissue evidence="1">Whole body</tissue>
    </source>
</reference>
<reference evidence="1 2" key="1">
    <citation type="submission" date="2018-11" db="EMBL/GenBank/DDBJ databases">
        <authorList>
            <person name="Lopez-Roques C."/>
            <person name="Donnadieu C."/>
            <person name="Bouchez O."/>
            <person name="Klopp C."/>
            <person name="Cabau C."/>
            <person name="Zahm M."/>
        </authorList>
    </citation>
    <scope>NUCLEOTIDE SEQUENCE [LARGE SCALE GENOMIC DNA]</scope>
    <source>
        <strain evidence="1">RS831</strain>
        <tissue evidence="1">Whole body</tissue>
    </source>
</reference>
<dbReference type="Proteomes" id="UP000283210">
    <property type="component" value="Chromosome 11"/>
</dbReference>
<dbReference type="AlphaFoldDB" id="A0A437CVF4"/>
<sequence length="88" mass="9762">MERGNFSCRPIAGKIGGATVQPASEEEVFLVAILDVRTDCLRRRIDFFFNLEKLLVTSDHQRFSGAFGLGKSILTKKNPVKEGMKTSS</sequence>
<keyword evidence="2" id="KW-1185">Reference proteome</keyword>
<evidence type="ECO:0000313" key="1">
    <source>
        <dbReference type="EMBL" id="RVE66916.1"/>
    </source>
</evidence>
<name>A0A437CVF4_ORYJA</name>
<dbReference type="EMBL" id="CM012447">
    <property type="protein sequence ID" value="RVE66916.1"/>
    <property type="molecule type" value="Genomic_DNA"/>
</dbReference>